<dbReference type="KEGG" id="plyc:GXP70_09795"/>
<name>A0A6C0FY69_9BACL</name>
<feature type="domain" description="Methyltransferase type 12" evidence="2">
    <location>
        <begin position="43"/>
        <end position="137"/>
    </location>
</feature>
<organism evidence="3 4">
    <name type="scientific">Paenibacillus lycopersici</name>
    <dbReference type="NCBI Taxonomy" id="2704462"/>
    <lineage>
        <taxon>Bacteria</taxon>
        <taxon>Bacillati</taxon>
        <taxon>Bacillota</taxon>
        <taxon>Bacilli</taxon>
        <taxon>Bacillales</taxon>
        <taxon>Paenibacillaceae</taxon>
        <taxon>Paenibacillus</taxon>
    </lineage>
</organism>
<evidence type="ECO:0000313" key="4">
    <source>
        <dbReference type="Proteomes" id="UP000476064"/>
    </source>
</evidence>
<reference evidence="3 4" key="1">
    <citation type="submission" date="2020-01" db="EMBL/GenBank/DDBJ databases">
        <title>Paenibacillus sp. nov., isolated from tomato rhizosphere.</title>
        <authorList>
            <person name="Weon H.-Y."/>
            <person name="Lee S.A."/>
        </authorList>
    </citation>
    <scope>NUCLEOTIDE SEQUENCE [LARGE SCALE GENOMIC DNA]</scope>
    <source>
        <strain evidence="3 4">12200R-189</strain>
    </source>
</reference>
<dbReference type="InterPro" id="IPR029063">
    <property type="entry name" value="SAM-dependent_MTases_sf"/>
</dbReference>
<dbReference type="Pfam" id="PF08242">
    <property type="entry name" value="Methyltransf_12"/>
    <property type="match status" value="1"/>
</dbReference>
<evidence type="ECO:0000313" key="3">
    <source>
        <dbReference type="EMBL" id="QHT60204.1"/>
    </source>
</evidence>
<dbReference type="Gene3D" id="1.10.150.350">
    <property type="match status" value="1"/>
</dbReference>
<protein>
    <submittedName>
        <fullName evidence="3">Class I SAM-dependent methyltransferase</fullName>
    </submittedName>
</protein>
<sequence length="287" mass="32605">METYYWDSKIEYLKRSESLYYNDDYIRFLVERVWQIDKPVAIMDFGCGFGHMGARLLPLLPEGSSYAGMDMGSGLIEHAQALFEGSPYKTSFTVGDVLQATFEREYDIAICHAVFLHMTDPEALLRKMAGCVRSGGKVIAFEPHWIGNAANYYYDGIEQSDVTPLGLLQELYERDYRRTKKDGNIGLKLPHYFSCLGLRDVQCRVSDKVNVHDPNADEATRARLFEAMRFGDPGEREPFVGQLIERGMSAQDAERLYEAEKRLAQRFTASVFSAYAAGMKITFGTVR</sequence>
<dbReference type="PANTHER" id="PTHR43861:SF3">
    <property type="entry name" value="PUTATIVE (AFU_ORTHOLOGUE AFUA_2G14390)-RELATED"/>
    <property type="match status" value="1"/>
</dbReference>
<dbReference type="Gene3D" id="3.40.50.150">
    <property type="entry name" value="Vaccinia Virus protein VP39"/>
    <property type="match status" value="1"/>
</dbReference>
<dbReference type="EMBL" id="CP048209">
    <property type="protein sequence ID" value="QHT60204.1"/>
    <property type="molecule type" value="Genomic_DNA"/>
</dbReference>
<keyword evidence="1 3" id="KW-0808">Transferase</keyword>
<dbReference type="InterPro" id="IPR013217">
    <property type="entry name" value="Methyltransf_12"/>
</dbReference>
<evidence type="ECO:0000256" key="1">
    <source>
        <dbReference type="ARBA" id="ARBA00022679"/>
    </source>
</evidence>
<dbReference type="RefSeq" id="WP_162356266.1">
    <property type="nucleotide sequence ID" value="NZ_CP048209.1"/>
</dbReference>
<gene>
    <name evidence="3" type="ORF">GXP70_09795</name>
</gene>
<dbReference type="PANTHER" id="PTHR43861">
    <property type="entry name" value="TRANS-ACONITATE 2-METHYLTRANSFERASE-RELATED"/>
    <property type="match status" value="1"/>
</dbReference>
<accession>A0A6C0FY69</accession>
<keyword evidence="4" id="KW-1185">Reference proteome</keyword>
<evidence type="ECO:0000259" key="2">
    <source>
        <dbReference type="Pfam" id="PF08242"/>
    </source>
</evidence>
<keyword evidence="3" id="KW-0489">Methyltransferase</keyword>
<dbReference type="GO" id="GO:0032259">
    <property type="term" value="P:methylation"/>
    <property type="evidence" value="ECO:0007669"/>
    <property type="project" value="UniProtKB-KW"/>
</dbReference>
<dbReference type="GO" id="GO:0008168">
    <property type="term" value="F:methyltransferase activity"/>
    <property type="evidence" value="ECO:0007669"/>
    <property type="project" value="UniProtKB-KW"/>
</dbReference>
<dbReference type="Proteomes" id="UP000476064">
    <property type="component" value="Chromosome"/>
</dbReference>
<dbReference type="AlphaFoldDB" id="A0A6C0FY69"/>
<proteinExistence type="predicted"/>
<dbReference type="SUPFAM" id="SSF53335">
    <property type="entry name" value="S-adenosyl-L-methionine-dependent methyltransferases"/>
    <property type="match status" value="1"/>
</dbReference>